<comment type="caution">
    <text evidence="12">The sequence shown here is derived from an EMBL/GenBank/DDBJ whole genome shotgun (WGS) entry which is preliminary data.</text>
</comment>
<dbReference type="SUPFAM" id="SSF53448">
    <property type="entry name" value="Nucleotide-diphospho-sugar transferases"/>
    <property type="match status" value="1"/>
</dbReference>
<evidence type="ECO:0000256" key="8">
    <source>
        <dbReference type="ARBA" id="ARBA00038120"/>
    </source>
</evidence>
<evidence type="ECO:0000313" key="12">
    <source>
        <dbReference type="EMBL" id="MBD8061608.1"/>
    </source>
</evidence>
<reference evidence="12 13" key="1">
    <citation type="submission" date="2020-08" db="EMBL/GenBank/DDBJ databases">
        <title>A Genomic Blueprint of the Chicken Gut Microbiome.</title>
        <authorList>
            <person name="Gilroy R."/>
            <person name="Ravi A."/>
            <person name="Getino M."/>
            <person name="Pursley I."/>
            <person name="Horton D.L."/>
            <person name="Alikhan N.-F."/>
            <person name="Baker D."/>
            <person name="Gharbi K."/>
            <person name="Hall N."/>
            <person name="Watson M."/>
            <person name="Adriaenssens E.M."/>
            <person name="Foster-Nyarko E."/>
            <person name="Jarju S."/>
            <person name="Secka A."/>
            <person name="Antonio M."/>
            <person name="Oren A."/>
            <person name="Chaudhuri R."/>
            <person name="La Ragione R.M."/>
            <person name="Hildebrand F."/>
            <person name="Pallen M.J."/>
        </authorList>
    </citation>
    <scope>NUCLEOTIDE SEQUENCE [LARGE SCALE GENOMIC DNA]</scope>
    <source>
        <strain evidence="12 13">Sa1BUA1</strain>
    </source>
</reference>
<organism evidence="12 13">
    <name type="scientific">Oceanitalea stevensii</name>
    <dbReference type="NCBI Taxonomy" id="2763072"/>
    <lineage>
        <taxon>Bacteria</taxon>
        <taxon>Bacillati</taxon>
        <taxon>Actinomycetota</taxon>
        <taxon>Actinomycetes</taxon>
        <taxon>Micrococcales</taxon>
        <taxon>Bogoriellaceae</taxon>
        <taxon>Georgenia</taxon>
    </lineage>
</organism>
<dbReference type="Gene3D" id="3.90.550.10">
    <property type="entry name" value="Spore Coat Polysaccharide Biosynthesis Protein SpsA, Chain A"/>
    <property type="match status" value="1"/>
</dbReference>
<dbReference type="InterPro" id="IPR001173">
    <property type="entry name" value="Glyco_trans_2-like"/>
</dbReference>
<gene>
    <name evidence="12" type="ORF">H9624_04625</name>
</gene>
<keyword evidence="13" id="KW-1185">Reference proteome</keyword>
<evidence type="ECO:0000256" key="1">
    <source>
        <dbReference type="ARBA" id="ARBA00004236"/>
    </source>
</evidence>
<keyword evidence="3" id="KW-0328">Glycosyltransferase</keyword>
<evidence type="ECO:0000256" key="3">
    <source>
        <dbReference type="ARBA" id="ARBA00022676"/>
    </source>
</evidence>
<sequence>MLGSVVVPAHDEAAVIGRLLLALRSGGPDLEVVVVANGCTDATAEVARGVPGVRVLETPVPSKMHALALGDGHASRFPRFYVDADVVIGADGIGELAAALQAPGVHAVGPARHLDLAASSWLVRAYYSVWCQLPGVQRELYGRGVIGVDEAGHRRLAGWRDTMADDLLTAMSFASEELRVVPTAEVVIRAPREYGDLLRRRVRAMTGNRRLARDPAAPPLRGAGGGVPTMAALIRRDARLLPAVAVFLGTAILARARARWALARGSTTWLRDESSRRVDPPSGPVSPATAASTLRAERSS</sequence>
<name>A0ABR8YZY0_9MICO</name>
<keyword evidence="4" id="KW-0808">Transferase</keyword>
<evidence type="ECO:0000256" key="10">
    <source>
        <dbReference type="SAM" id="MobiDB-lite"/>
    </source>
</evidence>
<comment type="function">
    <text evidence="6">Catalyzes the glycosylation of 4,4'-diaponeurosporenoate, i.e. the esterification of glucose at the C1'' position with the carboxyl group of 4,4'-diaponeurosporenic acid, to form glycosyl-4,4'-diaponeurosporenoate. This is a step in the biosynthesis of staphyloxanthin, an orange pigment present in most staphylococci strains.</text>
</comment>
<keyword evidence="5" id="KW-0472">Membrane</keyword>
<dbReference type="Proteomes" id="UP000661894">
    <property type="component" value="Unassembled WGS sequence"/>
</dbReference>
<dbReference type="EMBL" id="JACSPO010000001">
    <property type="protein sequence ID" value="MBD8061608.1"/>
    <property type="molecule type" value="Genomic_DNA"/>
</dbReference>
<evidence type="ECO:0000256" key="6">
    <source>
        <dbReference type="ARBA" id="ARBA00037281"/>
    </source>
</evidence>
<comment type="similarity">
    <text evidence="8">Belongs to the glycosyltransferase 2 family. CrtQ subfamily.</text>
</comment>
<evidence type="ECO:0000313" key="13">
    <source>
        <dbReference type="Proteomes" id="UP000661894"/>
    </source>
</evidence>
<dbReference type="PANTHER" id="PTHR43646">
    <property type="entry name" value="GLYCOSYLTRANSFERASE"/>
    <property type="match status" value="1"/>
</dbReference>
<protein>
    <recommendedName>
        <fullName evidence="9">4,4'-diaponeurosporenoate glycosyltransferase</fullName>
    </recommendedName>
</protein>
<comment type="subcellular location">
    <subcellularLocation>
        <location evidence="1">Cell membrane</location>
    </subcellularLocation>
</comment>
<evidence type="ECO:0000256" key="2">
    <source>
        <dbReference type="ARBA" id="ARBA00022475"/>
    </source>
</evidence>
<keyword evidence="2" id="KW-1003">Cell membrane</keyword>
<evidence type="ECO:0000259" key="11">
    <source>
        <dbReference type="Pfam" id="PF00535"/>
    </source>
</evidence>
<dbReference type="Pfam" id="PF00535">
    <property type="entry name" value="Glycos_transf_2"/>
    <property type="match status" value="1"/>
</dbReference>
<feature type="domain" description="Glycosyltransferase 2-like" evidence="11">
    <location>
        <begin position="4"/>
        <end position="114"/>
    </location>
</feature>
<dbReference type="PANTHER" id="PTHR43646:SF2">
    <property type="entry name" value="GLYCOSYLTRANSFERASE 2-LIKE DOMAIN-CONTAINING PROTEIN"/>
    <property type="match status" value="1"/>
</dbReference>
<evidence type="ECO:0000256" key="7">
    <source>
        <dbReference type="ARBA" id="ARBA00037904"/>
    </source>
</evidence>
<evidence type="ECO:0000256" key="4">
    <source>
        <dbReference type="ARBA" id="ARBA00022679"/>
    </source>
</evidence>
<feature type="region of interest" description="Disordered" evidence="10">
    <location>
        <begin position="271"/>
        <end position="300"/>
    </location>
</feature>
<evidence type="ECO:0000256" key="5">
    <source>
        <dbReference type="ARBA" id="ARBA00023136"/>
    </source>
</evidence>
<comment type="pathway">
    <text evidence="7">Carotenoid biosynthesis; staphyloxanthin biosynthesis; staphyloxanthin from farnesyl diphosphate: step 4/5.</text>
</comment>
<dbReference type="InterPro" id="IPR029044">
    <property type="entry name" value="Nucleotide-diphossugar_trans"/>
</dbReference>
<accession>A0ABR8YZY0</accession>
<proteinExistence type="inferred from homology"/>
<evidence type="ECO:0000256" key="9">
    <source>
        <dbReference type="ARBA" id="ARBA00040345"/>
    </source>
</evidence>